<evidence type="ECO:0000313" key="2">
    <source>
        <dbReference type="Proteomes" id="UP000248329"/>
    </source>
</evidence>
<organism evidence="1 2">
    <name type="scientific">Candidatus Methanogaster sp</name>
    <dbReference type="NCBI Taxonomy" id="3386292"/>
    <lineage>
        <taxon>Archaea</taxon>
        <taxon>Methanobacteriati</taxon>
        <taxon>Methanobacteriota</taxon>
        <taxon>Stenosarchaea group</taxon>
        <taxon>Methanomicrobia</taxon>
        <taxon>Methanosarcinales</taxon>
        <taxon>ANME-2 cluster</taxon>
        <taxon>Candidatus Methanogasteraceae</taxon>
        <taxon>Candidatus Methanogaster</taxon>
    </lineage>
</organism>
<reference evidence="1" key="1">
    <citation type="submission" date="2018-01" db="EMBL/GenBank/DDBJ databases">
        <authorList>
            <person name="Krukenberg V."/>
        </authorList>
    </citation>
    <scope>NUCLEOTIDE SEQUENCE</scope>
    <source>
        <strain evidence="1">E20ANME2</strain>
    </source>
</reference>
<protein>
    <submittedName>
        <fullName evidence="1">B12-binding domain-containing radical SAM protein</fullName>
    </submittedName>
</protein>
<sequence length="490" mass="55989">MNVLLLASPDVQHDFDFVARIPNLGITSIAGNINDVCNVKVADLNVTKDPHKFVREAIRKYHIDLVGLSCMSFQYKGMLEVAKTVKECDSSILVVFGGYHPTLEYKEIAASPDLEYIDFITRGEGEATFRELVKAIPDQRYDQVLGLSYKDKENGGMVHNPARPLLDLKDIHLPDRGARLIKKGFYGFCHTVDVVETSRGCTQGCKFCSIDRMYGRSFRTYEIDRVIKDIQDAKDHGAENIFFVDDNITLNTKRMKRLCEAIIDAGLDDIYYQTQASTSGIAKSKEVVDLMAKAGFDGVFLGIENALPRNIELFGKTGMASDSEKAVRYLHEHKIIVSGGIISGNPDDTEEDILRNFELAKKLKLDVPIFYIMTPYPKTVLREELIEMGLVTNTDDVTKYDGIYANVKTRHLSTDELQHIVWKMNIDYYDMDWYLSNNIIRRYPKWYLNRTLRLIPKYTKRRLQLLLGLRTEWDFYEEDMESGELCKGGV</sequence>
<gene>
    <name evidence="1" type="ORF">C4B59_14355</name>
</gene>
<dbReference type="EMBL" id="PQXF01000047">
    <property type="protein sequence ID" value="PXF57887.1"/>
    <property type="molecule type" value="Genomic_DNA"/>
</dbReference>
<comment type="caution">
    <text evidence="1">The sequence shown here is derived from an EMBL/GenBank/DDBJ whole genome shotgun (WGS) entry which is preliminary data.</text>
</comment>
<dbReference type="Proteomes" id="UP000248329">
    <property type="component" value="Unassembled WGS sequence"/>
</dbReference>
<accession>A0AC61KZ91</accession>
<evidence type="ECO:0000313" key="1">
    <source>
        <dbReference type="EMBL" id="PXF57887.1"/>
    </source>
</evidence>
<name>A0AC61KZ91_9EURY</name>
<proteinExistence type="predicted"/>